<dbReference type="SUPFAM" id="SSF48065">
    <property type="entry name" value="DBL homology domain (DH-domain)"/>
    <property type="match status" value="1"/>
</dbReference>
<accession>A0A3Q1CNH4</accession>
<dbReference type="Proteomes" id="UP001501940">
    <property type="component" value="Chromosome 17"/>
</dbReference>
<dbReference type="InterPro" id="IPR001849">
    <property type="entry name" value="PH_domain"/>
</dbReference>
<dbReference type="GeneTree" id="ENSGT00940000155679"/>
<dbReference type="SMART" id="SM00147">
    <property type="entry name" value="RasGEF"/>
    <property type="match status" value="1"/>
</dbReference>
<organism evidence="9 10">
    <name type="scientific">Amphiprion ocellaris</name>
    <name type="common">Clown anemonefish</name>
    <dbReference type="NCBI Taxonomy" id="80972"/>
    <lineage>
        <taxon>Eukaryota</taxon>
        <taxon>Metazoa</taxon>
        <taxon>Chordata</taxon>
        <taxon>Craniata</taxon>
        <taxon>Vertebrata</taxon>
        <taxon>Euteleostomi</taxon>
        <taxon>Actinopterygii</taxon>
        <taxon>Neopterygii</taxon>
        <taxon>Teleostei</taxon>
        <taxon>Neoteleostei</taxon>
        <taxon>Acanthomorphata</taxon>
        <taxon>Ovalentaria</taxon>
        <taxon>Pomacentridae</taxon>
        <taxon>Amphiprion</taxon>
    </lineage>
</organism>
<dbReference type="AlphaFoldDB" id="A0A3Q1CNH4"/>
<dbReference type="Ensembl" id="ENSAOCT00000031169.2">
    <property type="protein sequence ID" value="ENSAOCP00000028630.2"/>
    <property type="gene ID" value="ENSAOCG00000018384.2"/>
</dbReference>
<dbReference type="SMART" id="SM00325">
    <property type="entry name" value="RhoGEF"/>
    <property type="match status" value="1"/>
</dbReference>
<evidence type="ECO:0000313" key="9">
    <source>
        <dbReference type="Ensembl" id="ENSAOCP00000028630.2"/>
    </source>
</evidence>
<sequence length="1149" mass="130562">MQKSVRYNEGHALYLSVVARKEGSKRGFLSKKTTENSRWTEKYFALHQNVLFYFENDQSARPSGIYLLEGCTCERAPAPKVSGISKEPLEKQQHYFLVIFGHDGQKPLELRTEEESDCNEWVECIQQASYSDIIIEREILMQKYIHLVQIMETEKIAANQLRTQLEDQDTEIERLKAEIVVLNKTKERMRPNQNNQEEEDPDIKKIKKVQSFMRGWLCRRKWKIIVQDYICSPHAESMRKRNQIVFNMVEAETEYVHQLSILVNCFLRPLRMAASSKKPPISHDDVSSIFLNSETIMFLHEIFHQGLKARIANWPTLVLADLFDILLPMLNIYQEFVRNHQYSLQVLANCKQNRDFDKLLKQYESNAACEGRMLETFLTYPMFQIPRYIITLHELLAHTPHEHVERKSLEFAKSKLEELSKMMHDEVSDTENIRKNLAIERMIVEGCDILLDTSQTFVRQGSLIQLPSSSERGMLSKVRLGSLSLRKEGERQCFLFTKHFLICTRTSGGKLHLLKQGGTLSLIECTLIEELDANDEDSGQGFNHLEFKIVVEPPDGQSFSVVLLAPSRQEKAAWTSDISQCIDNIRCNGLMTSVFEENSKVSVPHMIKSDARLHKDDVDICFSKTLNSCKVPQIRYASVERLLERLTDLRFLSIDFLNTFLHTYRIFTTAAVVIDKLADIYKKPFTSIPVRSLELFFATNQGVWGTDPLNNKSPRLCRKFSSPPPLSIPPRTSSPVHCRKLSLSSPIGMKAGALDLSTTPSSSAASGVSSPPPISTKAPLDLSRGPSSPELSPAAGEDVSGELPRIDAFCGKLRRSIRRAVLESVSLDKFIPESPASSEPGDMSPCRSPSTPRHLRYRQSGGTQWENARCTMSPASAFAIATAAAGHSSSQGFSNSEKACDKEFIIRRAATNRVLNVLRHWVSKHSQDFDMNSELKMGVISLLEEVLRDPDLLPQERKATTNILSALSQEEQDDAQLRIEDILQMAESPKAECFESLSAMELAEQITLLDHIVFRSIPYEEFLGQGWMKVDKTERTPYIMKTSQHFNDMSNLVASQIMTHTDVGSRASSIEKWLAVADICRCLNNYNGVLEITSALNRSAIYRLKKTWAKVCKQTKALMDRLQKTVSSEGRFKNLRETLKNSDRLPHTI</sequence>
<evidence type="ECO:0000256" key="4">
    <source>
        <dbReference type="SAM" id="MobiDB-lite"/>
    </source>
</evidence>
<dbReference type="STRING" id="80972.ENSAOCP00000028630"/>
<feature type="domain" description="N-terminal Ras-GEF" evidence="8">
    <location>
        <begin position="630"/>
        <end position="744"/>
    </location>
</feature>
<dbReference type="CDD" id="cd00160">
    <property type="entry name" value="RhoGEF"/>
    <property type="match status" value="1"/>
</dbReference>
<dbReference type="Pfam" id="PF00169">
    <property type="entry name" value="PH"/>
    <property type="match status" value="1"/>
</dbReference>
<dbReference type="PROSITE" id="PS50096">
    <property type="entry name" value="IQ"/>
    <property type="match status" value="1"/>
</dbReference>
<dbReference type="GO" id="GO:0005886">
    <property type="term" value="C:plasma membrane"/>
    <property type="evidence" value="ECO:0007669"/>
    <property type="project" value="TreeGrafter"/>
</dbReference>
<dbReference type="GO" id="GO:0007265">
    <property type="term" value="P:Ras protein signal transduction"/>
    <property type="evidence" value="ECO:0007669"/>
    <property type="project" value="TreeGrafter"/>
</dbReference>
<name>A0A3Q1CNH4_AMPOC</name>
<dbReference type="SUPFAM" id="SSF50729">
    <property type="entry name" value="PH domain-like"/>
    <property type="match status" value="2"/>
</dbReference>
<reference evidence="9" key="3">
    <citation type="submission" date="2025-09" db="UniProtKB">
        <authorList>
            <consortium name="Ensembl"/>
        </authorList>
    </citation>
    <scope>IDENTIFICATION</scope>
</reference>
<dbReference type="CDD" id="cd06224">
    <property type="entry name" value="REM"/>
    <property type="match status" value="1"/>
</dbReference>
<dbReference type="InterPro" id="IPR000219">
    <property type="entry name" value="DH_dom"/>
</dbReference>
<evidence type="ECO:0000256" key="1">
    <source>
        <dbReference type="ARBA" id="ARBA00022658"/>
    </source>
</evidence>
<dbReference type="OMA" id="RMLPYQN"/>
<dbReference type="InterPro" id="IPR001895">
    <property type="entry name" value="RASGEF_cat_dom"/>
</dbReference>
<dbReference type="Pfam" id="PF00617">
    <property type="entry name" value="RasGEF"/>
    <property type="match status" value="1"/>
</dbReference>
<dbReference type="FunFam" id="1.20.900.10:FF:000005">
    <property type="entry name" value="Ras-specific guanine nucleotide-releasing factor 1 isoform 2"/>
    <property type="match status" value="1"/>
</dbReference>
<evidence type="ECO:0000256" key="2">
    <source>
        <dbReference type="PROSITE-ProRule" id="PRU00168"/>
    </source>
</evidence>
<evidence type="ECO:0008006" key="11">
    <source>
        <dbReference type="Google" id="ProtNLM"/>
    </source>
</evidence>
<evidence type="ECO:0000259" key="8">
    <source>
        <dbReference type="PROSITE" id="PS50212"/>
    </source>
</evidence>
<feature type="compositionally biased region" description="Low complexity" evidence="4">
    <location>
        <begin position="757"/>
        <end position="769"/>
    </location>
</feature>
<dbReference type="InterPro" id="IPR011993">
    <property type="entry name" value="PH-like_dom_sf"/>
</dbReference>
<keyword evidence="10" id="KW-1185">Reference proteome</keyword>
<dbReference type="Gene3D" id="2.30.29.30">
    <property type="entry name" value="Pleckstrin-homology domain (PH domain)/Phosphotyrosine-binding domain (PTB)"/>
    <property type="match status" value="2"/>
</dbReference>
<dbReference type="PROSITE" id="PS50009">
    <property type="entry name" value="RASGEF_CAT"/>
    <property type="match status" value="1"/>
</dbReference>
<reference evidence="9 10" key="1">
    <citation type="submission" date="2022-01" db="EMBL/GenBank/DDBJ databases">
        <title>A chromosome-scale genome assembly of the false clownfish, Amphiprion ocellaris.</title>
        <authorList>
            <person name="Ryu T."/>
        </authorList>
    </citation>
    <scope>NUCLEOTIDE SEQUENCE [LARGE SCALE GENOMIC DNA]</scope>
</reference>
<evidence type="ECO:0000259" key="5">
    <source>
        <dbReference type="PROSITE" id="PS50003"/>
    </source>
</evidence>
<keyword evidence="1 2" id="KW-0344">Guanine-nucleotide releasing factor</keyword>
<dbReference type="GO" id="GO:0005085">
    <property type="term" value="F:guanyl-nucleotide exchange factor activity"/>
    <property type="evidence" value="ECO:0007669"/>
    <property type="project" value="UniProtKB-KW"/>
</dbReference>
<dbReference type="Gene3D" id="1.10.840.10">
    <property type="entry name" value="Ras guanine-nucleotide exchange factors catalytic domain"/>
    <property type="match status" value="1"/>
</dbReference>
<dbReference type="InterPro" id="IPR036964">
    <property type="entry name" value="RASGEF_cat_dom_sf"/>
</dbReference>
<dbReference type="FunFam" id="1.20.870.10:FF:000004">
    <property type="entry name" value="Ras-specific guanine nucleotide-releasing factor 1 isoform 2"/>
    <property type="match status" value="1"/>
</dbReference>
<dbReference type="PANTHER" id="PTHR23113">
    <property type="entry name" value="GUANINE NUCLEOTIDE EXCHANGE FACTOR"/>
    <property type="match status" value="1"/>
</dbReference>
<feature type="domain" description="DH" evidence="7">
    <location>
        <begin position="240"/>
        <end position="426"/>
    </location>
</feature>
<dbReference type="FunFam" id="2.30.29.30:FF:000176">
    <property type="entry name" value="ras-specific guanine nucleotide-releasing factor 1 isoform X2"/>
    <property type="match status" value="1"/>
</dbReference>
<dbReference type="FunFam" id="2.30.29.30:FF:000117">
    <property type="entry name" value="ras-specific guanine nucleotide-releasing factor 1 isoform X2"/>
    <property type="match status" value="1"/>
</dbReference>
<dbReference type="SMART" id="SM00229">
    <property type="entry name" value="RasGEFN"/>
    <property type="match status" value="2"/>
</dbReference>
<dbReference type="PANTHER" id="PTHR23113:SF359">
    <property type="entry name" value="RAS-SPECIFIC GUANINE NUCLEOTIDE-RELEASING FACTOR 2-LIKE ISOFORM X1"/>
    <property type="match status" value="1"/>
</dbReference>
<dbReference type="InterPro" id="IPR035899">
    <property type="entry name" value="DBL_dom_sf"/>
</dbReference>
<dbReference type="Gene3D" id="1.20.900.10">
    <property type="entry name" value="Dbl homology (DH) domain"/>
    <property type="match status" value="1"/>
</dbReference>
<evidence type="ECO:0000259" key="7">
    <source>
        <dbReference type="PROSITE" id="PS50010"/>
    </source>
</evidence>
<keyword evidence="3" id="KW-0175">Coiled coil</keyword>
<dbReference type="CDD" id="cd13261">
    <property type="entry name" value="PH_RasGRF1_2"/>
    <property type="match status" value="1"/>
</dbReference>
<reference evidence="9" key="2">
    <citation type="submission" date="2025-08" db="UniProtKB">
        <authorList>
            <consortium name="Ensembl"/>
        </authorList>
    </citation>
    <scope>IDENTIFICATION</scope>
</reference>
<dbReference type="SUPFAM" id="SSF48366">
    <property type="entry name" value="Ras GEF"/>
    <property type="match status" value="1"/>
</dbReference>
<feature type="domain" description="PH" evidence="5">
    <location>
        <begin position="22"/>
        <end position="130"/>
    </location>
</feature>
<dbReference type="InterPro" id="IPR008937">
    <property type="entry name" value="Ras-like_GEF"/>
</dbReference>
<dbReference type="Pfam" id="PF00621">
    <property type="entry name" value="RhoGEF"/>
    <property type="match status" value="1"/>
</dbReference>
<evidence type="ECO:0000259" key="6">
    <source>
        <dbReference type="PROSITE" id="PS50009"/>
    </source>
</evidence>
<feature type="coiled-coil region" evidence="3">
    <location>
        <begin position="148"/>
        <end position="185"/>
    </location>
</feature>
<evidence type="ECO:0000256" key="3">
    <source>
        <dbReference type="SAM" id="Coils"/>
    </source>
</evidence>
<dbReference type="Pfam" id="PF00618">
    <property type="entry name" value="RasGEF_N"/>
    <property type="match status" value="1"/>
</dbReference>
<dbReference type="PROSITE" id="PS50003">
    <property type="entry name" value="PH_DOMAIN"/>
    <property type="match status" value="2"/>
</dbReference>
<feature type="region of interest" description="Disordered" evidence="4">
    <location>
        <begin position="754"/>
        <end position="799"/>
    </location>
</feature>
<feature type="domain" description="Ras-GEF" evidence="6">
    <location>
        <begin position="998"/>
        <end position="1149"/>
    </location>
</feature>
<dbReference type="PROSITE" id="PS50212">
    <property type="entry name" value="RASGEF_NTER"/>
    <property type="match status" value="1"/>
</dbReference>
<dbReference type="PROSITE" id="PS50010">
    <property type="entry name" value="DH_2"/>
    <property type="match status" value="1"/>
</dbReference>
<proteinExistence type="predicted"/>
<dbReference type="SMART" id="SM00233">
    <property type="entry name" value="PH"/>
    <property type="match status" value="2"/>
</dbReference>
<feature type="domain" description="PH" evidence="5">
    <location>
        <begin position="468"/>
        <end position="583"/>
    </location>
</feature>
<evidence type="ECO:0000313" key="10">
    <source>
        <dbReference type="Proteomes" id="UP001501940"/>
    </source>
</evidence>
<dbReference type="Gene3D" id="1.20.870.10">
    <property type="entry name" value="Son of sevenless (SoS) protein Chain: S domain 1"/>
    <property type="match status" value="2"/>
</dbReference>
<dbReference type="InterPro" id="IPR023578">
    <property type="entry name" value="Ras_GEF_dom_sf"/>
</dbReference>
<feature type="region of interest" description="Disordered" evidence="4">
    <location>
        <begin position="831"/>
        <end position="862"/>
    </location>
</feature>
<protein>
    <recommendedName>
        <fullName evidence="11">Ras protein-specific guanine nucleotide-releasing factor 2a</fullName>
    </recommendedName>
</protein>
<dbReference type="InterPro" id="IPR000651">
    <property type="entry name" value="Ras-like_Gua-exchang_fac_N"/>
</dbReference>